<keyword evidence="2" id="KW-0963">Cytoplasm</keyword>
<sequence>MKILIVDDESTVHDQLAAIIPWKELGWAIVGHAYNGEEAKRLTEVHRPNLIITDIRMPLTDGLEFMSWLEYSELFIKIIVLSGYGEFEYSRQAFKRGAYDYLLKPIQESELLIALGKAVEQIREDSRFRTDRLQEKAVLAEGLLLKQDEFLTQIIGGHIKDENEMHVQAQRLLLSLPEEGSTVVVVRFVHFDDQVEERFEGDRPSFYYAARKAISELMGATSIVFRNLYQANEYVIFISLLESNARESILRRLQRSLASNLKMPSQIGVSLFKQRAAKLSSAYMEAQHALESLRVSEEGEIAVFDPGSRPYLRRSSPVEAEWKEIGFLFDMLAEGGSLRDKGKLLTHIQSAFQEDMLAEATISEWKKAVAEFVHKLEQQPMNEEMRTALNEARTSLRALRFQRTMESLLSWMEDYIAIQEEAGKGKSGKTLIDAIQKYIAENYRTMSLEQISERFHLNKNYFCTLFKNATGQSFMEYVIGIRMEQAMKLLRESTLRTYEIADAVGYTDQRYFSQVFRKYTGLQPTQYRMALSNKIKRS</sequence>
<dbReference type="GO" id="GO:0043565">
    <property type="term" value="F:sequence-specific DNA binding"/>
    <property type="evidence" value="ECO:0007669"/>
    <property type="project" value="InterPro"/>
</dbReference>
<dbReference type="Gene3D" id="3.40.50.2300">
    <property type="match status" value="1"/>
</dbReference>
<dbReference type="InterPro" id="IPR018060">
    <property type="entry name" value="HTH_AraC"/>
</dbReference>
<feature type="domain" description="Response regulatory" evidence="10">
    <location>
        <begin position="2"/>
        <end position="119"/>
    </location>
</feature>
<dbReference type="InterPro" id="IPR051552">
    <property type="entry name" value="HptR"/>
</dbReference>
<dbReference type="InterPro" id="IPR009057">
    <property type="entry name" value="Homeodomain-like_sf"/>
</dbReference>
<dbReference type="InterPro" id="IPR041522">
    <property type="entry name" value="CdaR_GGDEF"/>
</dbReference>
<feature type="domain" description="HTH araC/xylS-type" evidence="9">
    <location>
        <begin position="433"/>
        <end position="530"/>
    </location>
</feature>
<keyword evidence="12" id="KW-1185">Reference proteome</keyword>
<evidence type="ECO:0000313" key="12">
    <source>
        <dbReference type="Proteomes" id="UP000574133"/>
    </source>
</evidence>
<accession>A0A841TG57</accession>
<dbReference type="Gene3D" id="1.10.10.60">
    <property type="entry name" value="Homeodomain-like"/>
    <property type="match status" value="2"/>
</dbReference>
<dbReference type="SUPFAM" id="SSF46689">
    <property type="entry name" value="Homeodomain-like"/>
    <property type="match status" value="2"/>
</dbReference>
<dbReference type="GO" id="GO:0000160">
    <property type="term" value="P:phosphorelay signal transduction system"/>
    <property type="evidence" value="ECO:0007669"/>
    <property type="project" value="UniProtKB-KW"/>
</dbReference>
<evidence type="ECO:0000256" key="1">
    <source>
        <dbReference type="ARBA" id="ARBA00004496"/>
    </source>
</evidence>
<protein>
    <submittedName>
        <fullName evidence="11">Response regulator</fullName>
    </submittedName>
</protein>
<dbReference type="InterPro" id="IPR020449">
    <property type="entry name" value="Tscrpt_reg_AraC-type_HTH"/>
</dbReference>
<dbReference type="GO" id="GO:0005737">
    <property type="term" value="C:cytoplasm"/>
    <property type="evidence" value="ECO:0007669"/>
    <property type="project" value="UniProtKB-SubCell"/>
</dbReference>
<dbReference type="SMART" id="SM00448">
    <property type="entry name" value="REC"/>
    <property type="match status" value="1"/>
</dbReference>
<evidence type="ECO:0000259" key="9">
    <source>
        <dbReference type="PROSITE" id="PS01124"/>
    </source>
</evidence>
<dbReference type="SMART" id="SM00342">
    <property type="entry name" value="HTH_ARAC"/>
    <property type="match status" value="1"/>
</dbReference>
<organism evidence="11 12">
    <name type="scientific">Cohnella lubricantis</name>
    <dbReference type="NCBI Taxonomy" id="2163172"/>
    <lineage>
        <taxon>Bacteria</taxon>
        <taxon>Bacillati</taxon>
        <taxon>Bacillota</taxon>
        <taxon>Bacilli</taxon>
        <taxon>Bacillales</taxon>
        <taxon>Paenibacillaceae</taxon>
        <taxon>Cohnella</taxon>
    </lineage>
</organism>
<keyword evidence="6" id="KW-0238">DNA-binding</keyword>
<evidence type="ECO:0000256" key="7">
    <source>
        <dbReference type="ARBA" id="ARBA00023163"/>
    </source>
</evidence>
<dbReference type="InterPro" id="IPR011006">
    <property type="entry name" value="CheY-like_superfamily"/>
</dbReference>
<dbReference type="PROSITE" id="PS01124">
    <property type="entry name" value="HTH_ARAC_FAMILY_2"/>
    <property type="match status" value="1"/>
</dbReference>
<dbReference type="InterPro" id="IPR001789">
    <property type="entry name" value="Sig_transdc_resp-reg_receiver"/>
</dbReference>
<dbReference type="CDD" id="cd17536">
    <property type="entry name" value="REC_YesN-like"/>
    <property type="match status" value="1"/>
</dbReference>
<evidence type="ECO:0000256" key="8">
    <source>
        <dbReference type="PROSITE-ProRule" id="PRU00169"/>
    </source>
</evidence>
<dbReference type="GO" id="GO:0003700">
    <property type="term" value="F:DNA-binding transcription factor activity"/>
    <property type="evidence" value="ECO:0007669"/>
    <property type="project" value="InterPro"/>
</dbReference>
<keyword evidence="5" id="KW-0805">Transcription regulation</keyword>
<dbReference type="Pfam" id="PF12833">
    <property type="entry name" value="HTH_18"/>
    <property type="match status" value="1"/>
</dbReference>
<dbReference type="Pfam" id="PF17853">
    <property type="entry name" value="GGDEF_2"/>
    <property type="match status" value="1"/>
</dbReference>
<feature type="modified residue" description="4-aspartylphosphate" evidence="8">
    <location>
        <position position="54"/>
    </location>
</feature>
<evidence type="ECO:0000256" key="4">
    <source>
        <dbReference type="ARBA" id="ARBA00023012"/>
    </source>
</evidence>
<evidence type="ECO:0000256" key="5">
    <source>
        <dbReference type="ARBA" id="ARBA00023015"/>
    </source>
</evidence>
<dbReference type="PANTHER" id="PTHR42713:SF3">
    <property type="entry name" value="TRANSCRIPTIONAL REGULATORY PROTEIN HPTR"/>
    <property type="match status" value="1"/>
</dbReference>
<evidence type="ECO:0000256" key="2">
    <source>
        <dbReference type="ARBA" id="ARBA00022490"/>
    </source>
</evidence>
<name>A0A841TG57_9BACL</name>
<gene>
    <name evidence="11" type="ORF">H4Q31_11390</name>
</gene>
<dbReference type="PRINTS" id="PR00032">
    <property type="entry name" value="HTHARAC"/>
</dbReference>
<dbReference type="SUPFAM" id="SSF52172">
    <property type="entry name" value="CheY-like"/>
    <property type="match status" value="1"/>
</dbReference>
<keyword evidence="3 8" id="KW-0597">Phosphoprotein</keyword>
<comment type="subcellular location">
    <subcellularLocation>
        <location evidence="1">Cytoplasm</location>
    </subcellularLocation>
</comment>
<keyword evidence="4" id="KW-0902">Two-component regulatory system</keyword>
<comment type="caution">
    <text evidence="11">The sequence shown here is derived from an EMBL/GenBank/DDBJ whole genome shotgun (WGS) entry which is preliminary data.</text>
</comment>
<dbReference type="PROSITE" id="PS50110">
    <property type="entry name" value="RESPONSE_REGULATORY"/>
    <property type="match status" value="1"/>
</dbReference>
<dbReference type="PANTHER" id="PTHR42713">
    <property type="entry name" value="HISTIDINE KINASE-RELATED"/>
    <property type="match status" value="1"/>
</dbReference>
<evidence type="ECO:0000256" key="3">
    <source>
        <dbReference type="ARBA" id="ARBA00022553"/>
    </source>
</evidence>
<dbReference type="Pfam" id="PF00072">
    <property type="entry name" value="Response_reg"/>
    <property type="match status" value="1"/>
</dbReference>
<evidence type="ECO:0000256" key="6">
    <source>
        <dbReference type="ARBA" id="ARBA00023125"/>
    </source>
</evidence>
<evidence type="ECO:0000259" key="10">
    <source>
        <dbReference type="PROSITE" id="PS50110"/>
    </source>
</evidence>
<evidence type="ECO:0000313" key="11">
    <source>
        <dbReference type="EMBL" id="MBB6677927.1"/>
    </source>
</evidence>
<reference evidence="11 12" key="1">
    <citation type="submission" date="2020-08" db="EMBL/GenBank/DDBJ databases">
        <title>Cohnella phylogeny.</title>
        <authorList>
            <person name="Dunlap C."/>
        </authorList>
    </citation>
    <scope>NUCLEOTIDE SEQUENCE [LARGE SCALE GENOMIC DNA]</scope>
    <source>
        <strain evidence="11 12">DSM 103658</strain>
    </source>
</reference>
<keyword evidence="7" id="KW-0804">Transcription</keyword>
<proteinExistence type="predicted"/>
<dbReference type="RefSeq" id="WP_185179204.1">
    <property type="nucleotide sequence ID" value="NZ_CBCSEP010000031.1"/>
</dbReference>
<dbReference type="EMBL" id="JACJVN010000040">
    <property type="protein sequence ID" value="MBB6677927.1"/>
    <property type="molecule type" value="Genomic_DNA"/>
</dbReference>
<dbReference type="AlphaFoldDB" id="A0A841TG57"/>
<dbReference type="Proteomes" id="UP000574133">
    <property type="component" value="Unassembled WGS sequence"/>
</dbReference>